<evidence type="ECO:0000313" key="8">
    <source>
        <dbReference type="EMBL" id="CAD7703352.1"/>
    </source>
</evidence>
<dbReference type="GO" id="GO:0006397">
    <property type="term" value="P:mRNA processing"/>
    <property type="evidence" value="ECO:0007669"/>
    <property type="project" value="UniProtKB-UniRule"/>
</dbReference>
<dbReference type="GO" id="GO:0000932">
    <property type="term" value="C:P-body"/>
    <property type="evidence" value="ECO:0007669"/>
    <property type="project" value="UniProtKB-SubCell"/>
</dbReference>
<dbReference type="AlphaFoldDB" id="A0A8S1JB53"/>
<comment type="similarity">
    <text evidence="1 6">Belongs to the snRNP Sm proteins family.</text>
</comment>
<dbReference type="InterPro" id="IPR034104">
    <property type="entry name" value="Lsm1"/>
</dbReference>
<keyword evidence="4 6" id="KW-0694">RNA-binding</keyword>
<comment type="subunit">
    <text evidence="6">Component of the heptameric LSM1-LSM7 complex that forms a seven-membered ring structure with a donut shape.</text>
</comment>
<keyword evidence="3 6" id="KW-0507">mRNA processing</keyword>
<dbReference type="GO" id="GO:1990904">
    <property type="term" value="C:ribonucleoprotein complex"/>
    <property type="evidence" value="ECO:0007669"/>
    <property type="project" value="UniProtKB-KW"/>
</dbReference>
<dbReference type="InterPro" id="IPR010920">
    <property type="entry name" value="LSM_dom_sf"/>
</dbReference>
<keyword evidence="2 6" id="KW-0963">Cytoplasm</keyword>
<organism evidence="8 9">
    <name type="scientific">Ostreobium quekettii</name>
    <dbReference type="NCBI Taxonomy" id="121088"/>
    <lineage>
        <taxon>Eukaryota</taxon>
        <taxon>Viridiplantae</taxon>
        <taxon>Chlorophyta</taxon>
        <taxon>core chlorophytes</taxon>
        <taxon>Ulvophyceae</taxon>
        <taxon>TCBD clade</taxon>
        <taxon>Bryopsidales</taxon>
        <taxon>Ostreobineae</taxon>
        <taxon>Ostreobiaceae</taxon>
        <taxon>Ostreobium</taxon>
    </lineage>
</organism>
<accession>A0A8S1JB53</accession>
<name>A0A8S1JB53_9CHLO</name>
<comment type="subcellular location">
    <subcellularLocation>
        <location evidence="6">Cytoplasm</location>
    </subcellularLocation>
    <subcellularLocation>
        <location evidence="6">Cytoplasm</location>
        <location evidence="6">P-body</location>
    </subcellularLocation>
</comment>
<dbReference type="EMBL" id="CAJHUC010002179">
    <property type="protein sequence ID" value="CAD7703352.1"/>
    <property type="molecule type" value="Genomic_DNA"/>
</dbReference>
<comment type="caution">
    <text evidence="8">The sequence shown here is derived from an EMBL/GenBank/DDBJ whole genome shotgun (WGS) entry which is preliminary data.</text>
</comment>
<dbReference type="GO" id="GO:0003729">
    <property type="term" value="F:mRNA binding"/>
    <property type="evidence" value="ECO:0007669"/>
    <property type="project" value="TreeGrafter"/>
</dbReference>
<dbReference type="Proteomes" id="UP000708148">
    <property type="component" value="Unassembled WGS sequence"/>
</dbReference>
<gene>
    <name evidence="6" type="primary">LSM1</name>
    <name evidence="8" type="ORF">OSTQU699_LOCUS8709</name>
</gene>
<keyword evidence="5 6" id="KW-0687">Ribonucleoprotein</keyword>
<reference evidence="8" key="1">
    <citation type="submission" date="2020-12" db="EMBL/GenBank/DDBJ databases">
        <authorList>
            <person name="Iha C."/>
        </authorList>
    </citation>
    <scope>NUCLEOTIDE SEQUENCE</scope>
</reference>
<dbReference type="PROSITE" id="PS52002">
    <property type="entry name" value="SM"/>
    <property type="match status" value="1"/>
</dbReference>
<keyword evidence="9" id="KW-1185">Reference proteome</keyword>
<comment type="function">
    <text evidence="6">Component of the cytoplasmic LSM1-LSM7 complex which is involved in mRNA degradation.</text>
</comment>
<dbReference type="PANTHER" id="PTHR15588:SF8">
    <property type="entry name" value="U6 SNRNA-ASSOCIATED SM-LIKE PROTEIN LSM1"/>
    <property type="match status" value="1"/>
</dbReference>
<dbReference type="SUPFAM" id="SSF50182">
    <property type="entry name" value="Sm-like ribonucleoproteins"/>
    <property type="match status" value="1"/>
</dbReference>
<evidence type="ECO:0000313" key="9">
    <source>
        <dbReference type="Proteomes" id="UP000708148"/>
    </source>
</evidence>
<dbReference type="OrthoDB" id="10263346at2759"/>
<proteinExistence type="inferred from homology"/>
<evidence type="ECO:0000259" key="7">
    <source>
        <dbReference type="PROSITE" id="PS52002"/>
    </source>
</evidence>
<dbReference type="InterPro" id="IPR047575">
    <property type="entry name" value="Sm"/>
</dbReference>
<evidence type="ECO:0000256" key="2">
    <source>
        <dbReference type="ARBA" id="ARBA00022490"/>
    </source>
</evidence>
<dbReference type="InterPro" id="IPR044642">
    <property type="entry name" value="PTHR15588"/>
</dbReference>
<evidence type="ECO:0000256" key="4">
    <source>
        <dbReference type="ARBA" id="ARBA00022884"/>
    </source>
</evidence>
<sequence length="114" mass="13169">MVDALDKRMLIWLRDGTQCVGVMRCFDQYGNVVLEESVRRRVVGRHYCDEASGLQVIRGENVVLMGELDPGRVEVPPEMTRVSEQELKELRLAEKEAVRQKATMRARFDFLDLD</sequence>
<dbReference type="PANTHER" id="PTHR15588">
    <property type="entry name" value="LSM1"/>
    <property type="match status" value="1"/>
</dbReference>
<feature type="domain" description="Sm" evidence="7">
    <location>
        <begin position="1"/>
        <end position="71"/>
    </location>
</feature>
<dbReference type="InterPro" id="IPR001163">
    <property type="entry name" value="Sm_dom_euk/arc"/>
</dbReference>
<dbReference type="GO" id="GO:0000290">
    <property type="term" value="P:deadenylation-dependent decapping of nuclear-transcribed mRNA"/>
    <property type="evidence" value="ECO:0007669"/>
    <property type="project" value="TreeGrafter"/>
</dbReference>
<dbReference type="GO" id="GO:1990726">
    <property type="term" value="C:Lsm1-7-Pat1 complex"/>
    <property type="evidence" value="ECO:0007669"/>
    <property type="project" value="TreeGrafter"/>
</dbReference>
<dbReference type="SMART" id="SM00651">
    <property type="entry name" value="Sm"/>
    <property type="match status" value="1"/>
</dbReference>
<evidence type="ECO:0000256" key="6">
    <source>
        <dbReference type="RuleBase" id="RU365047"/>
    </source>
</evidence>
<dbReference type="CDD" id="cd01728">
    <property type="entry name" value="LSm1"/>
    <property type="match status" value="1"/>
</dbReference>
<dbReference type="Gene3D" id="2.30.30.100">
    <property type="match status" value="1"/>
</dbReference>
<evidence type="ECO:0000256" key="5">
    <source>
        <dbReference type="ARBA" id="ARBA00023274"/>
    </source>
</evidence>
<protein>
    <recommendedName>
        <fullName evidence="6">U6 snRNA-associated Sm-like protein LSm1</fullName>
    </recommendedName>
</protein>
<evidence type="ECO:0000256" key="1">
    <source>
        <dbReference type="ARBA" id="ARBA00006850"/>
    </source>
</evidence>
<dbReference type="Pfam" id="PF01423">
    <property type="entry name" value="LSM"/>
    <property type="match status" value="1"/>
</dbReference>
<evidence type="ECO:0000256" key="3">
    <source>
        <dbReference type="ARBA" id="ARBA00022664"/>
    </source>
</evidence>